<comment type="caution">
    <text evidence="3">The sequence shown here is derived from an EMBL/GenBank/DDBJ whole genome shotgun (WGS) entry which is preliminary data.</text>
</comment>
<keyword evidence="2" id="KW-0472">Membrane</keyword>
<dbReference type="RefSeq" id="WP_289163775.1">
    <property type="nucleotide sequence ID" value="NZ_JASZZN010000007.1"/>
</dbReference>
<dbReference type="Proteomes" id="UP001239462">
    <property type="component" value="Unassembled WGS sequence"/>
</dbReference>
<feature type="transmembrane region" description="Helical" evidence="2">
    <location>
        <begin position="29"/>
        <end position="47"/>
    </location>
</feature>
<keyword evidence="2" id="KW-0812">Transmembrane</keyword>
<name>A0ABT7PIN7_9BACT</name>
<dbReference type="EMBL" id="JASZZN010000007">
    <property type="protein sequence ID" value="MDM4016159.1"/>
    <property type="molecule type" value="Genomic_DNA"/>
</dbReference>
<evidence type="ECO:0000256" key="2">
    <source>
        <dbReference type="SAM" id="Phobius"/>
    </source>
</evidence>
<feature type="compositionally biased region" description="Polar residues" evidence="1">
    <location>
        <begin position="358"/>
        <end position="368"/>
    </location>
</feature>
<reference evidence="3 4" key="1">
    <citation type="submission" date="2023-06" db="EMBL/GenBank/DDBJ databases">
        <title>Roseiconus lacunae JC819 isolated from Gulf of Mannar region, Tamil Nadu.</title>
        <authorList>
            <person name="Pk S."/>
            <person name="Ch S."/>
            <person name="Ch V.R."/>
        </authorList>
    </citation>
    <scope>NUCLEOTIDE SEQUENCE [LARGE SCALE GENOMIC DNA]</scope>
    <source>
        <strain evidence="3 4">JC819</strain>
    </source>
</reference>
<proteinExistence type="predicted"/>
<feature type="region of interest" description="Disordered" evidence="1">
    <location>
        <begin position="315"/>
        <end position="416"/>
    </location>
</feature>
<evidence type="ECO:0000256" key="1">
    <source>
        <dbReference type="SAM" id="MobiDB-lite"/>
    </source>
</evidence>
<feature type="region of interest" description="Disordered" evidence="1">
    <location>
        <begin position="1491"/>
        <end position="1511"/>
    </location>
</feature>
<sequence>MSTAGKYGERQSWRKTTGSEADKRKATKSILTVLALLLLALFLFILLRPRPNRELVTIVVSPSYNLDVVTPCLFAESARQAFRDQLAADVVNDSKATILARLQETTQIAKYFDDSDDTLLVVIRGYLLENAEGEPALACTDLNLAPGASEPTGLLPLREILTPLVNQGPESFSGTRLVVLDVEPLATHSALGQANESVFASLESLVQEMTGPFVSNLWVLSTRAPLQNVSWDPQAKLPLSTKTFLDGLSGQAELDGDGVIELSELCAFISDRYARLPRNADDAPRIVLYRGGQGTVSPQNLAAGELDVWVNRYHPTDQDSDIQNSDTQEEQSDAKSESRGGEEQPTAARDQLDVRSVVFQSPPSNGQSEPAEDGRPTETPTNPSQADASSPVADPNQATENASGQSNDAPPSPTAVLEPIQRDADKTSAALDFWTLRDRFQSVSTESMGEASTLSPLALSPHLWRQLTLKVLAAEIQRFDPVVTDRTSLQIPEIVTGDLAKLQRLTQDGSVSDPINDDIVGQLADLIVNELARSNNQRQDRRLTTANALQHCVAAAYCRLWSFYEFERQAILANATVPINQLLTAARNAERTLASALGGQAPTLAVLERQQRDLIDSINAFDRNVDQTIEDLANEFSRRDPERTWELVRIAYAWLRSPLPSADQRRRLRSAIVEAPIDSTDVEVRDIQLINTAFGKSQASESDQQRVAQYNVHVQDFYSPPSASVDANSAEQWHRQFISNPDQTSFAQRLASMLRVDPRYDVAAITAPPLRHAVTAAPIIRRPSVVLVDSSGTPLVAETEDSTVVIKSAVRLESSNDSSSLTLRIKPDRPSSTRLLISYRMRTSTSDFRDPPVSIELAIPGKNDLGPDQTTGVTIAAEQVYELPIRITARGVAEPNEQLHLELTIRGDRTSDQIDGVVGTYQIPVELPAENRLVVVASNYRGIGCSRPTESGEGSLPGGMWLRTFNDRKTPFQLSLYNQADKACRAKVWLIRLPNPMPQNVRAYWPDFAARRYSDPVDGRILDNDGRLEERYLRPERVILGPGVIDIPAGNEHVPLRFVGDKTAEETAPSSSPPEDLDISHGMALVCRLIDQDGNTLADKDQVIFLVARPWSPRDYIDTKVTFNDGRVEVNASLRATLDGDQERDEIPEIQTRPVVVTWQADDQWANFQSGNRERPDFRPLRLRGQSGEPIGFISVPINERNSRSWVRLDVDGWPRAISHLVEHQSGSVGQSKTRNQVEIGSVIHVKRPSGEKTPPAESIFAPRREVYFKGGGELLRTVIRADFSDGDFVPSRQPEIRLSVEGRPYATYHTDRIVKTQLSQATLDGVVTLKTTVSDLSEDLPQGQYTDERVPITATLLLDGREEESTAITAVMDSTLPNSITVRPTSEGPYIQGATVGFTIAAIDGGAAASGIQTIEYGLDTTGDGQANTQRDRYTFDPPVAGSVAVVPSTRTNFKFPLAQNYHIAVRATDASGNAFESQYPIQFVKRPETSMAGSQGSNKSSTPAKKGWLHGKIDTRAGLNGTLTLSPAPDPVNMKSKDIVGQDRSFNFGLLPEGKYTLKFKGSVSNKAKTLTWEDLEIDTSRGKTQPLSLKLSDAK</sequence>
<evidence type="ECO:0000313" key="3">
    <source>
        <dbReference type="EMBL" id="MDM4016159.1"/>
    </source>
</evidence>
<feature type="region of interest" description="Disordered" evidence="1">
    <location>
        <begin position="1"/>
        <end position="20"/>
    </location>
</feature>
<organism evidence="3 4">
    <name type="scientific">Roseiconus lacunae</name>
    <dbReference type="NCBI Taxonomy" id="2605694"/>
    <lineage>
        <taxon>Bacteria</taxon>
        <taxon>Pseudomonadati</taxon>
        <taxon>Planctomycetota</taxon>
        <taxon>Planctomycetia</taxon>
        <taxon>Pirellulales</taxon>
        <taxon>Pirellulaceae</taxon>
        <taxon>Roseiconus</taxon>
    </lineage>
</organism>
<accession>A0ABT7PIN7</accession>
<feature type="compositionally biased region" description="Polar residues" evidence="1">
    <location>
        <begin position="378"/>
        <end position="388"/>
    </location>
</feature>
<evidence type="ECO:0000313" key="4">
    <source>
        <dbReference type="Proteomes" id="UP001239462"/>
    </source>
</evidence>
<feature type="compositionally biased region" description="Polar residues" evidence="1">
    <location>
        <begin position="396"/>
        <end position="409"/>
    </location>
</feature>
<keyword evidence="4" id="KW-1185">Reference proteome</keyword>
<feature type="compositionally biased region" description="Basic and acidic residues" evidence="1">
    <location>
        <begin position="332"/>
        <end position="342"/>
    </location>
</feature>
<evidence type="ECO:0008006" key="5">
    <source>
        <dbReference type="Google" id="ProtNLM"/>
    </source>
</evidence>
<protein>
    <recommendedName>
        <fullName evidence="5">EF-hand domain-containing protein</fullName>
    </recommendedName>
</protein>
<feature type="compositionally biased region" description="Polar residues" evidence="1">
    <location>
        <begin position="1493"/>
        <end position="1505"/>
    </location>
</feature>
<gene>
    <name evidence="3" type="ORF">QTN89_12020</name>
</gene>
<keyword evidence="2" id="KW-1133">Transmembrane helix</keyword>